<dbReference type="RefSeq" id="WP_068712454.1">
    <property type="nucleotide sequence ID" value="NZ_AP014635.1"/>
</dbReference>
<dbReference type="PROSITE" id="PS51257">
    <property type="entry name" value="PROKAR_LIPOPROTEIN"/>
    <property type="match status" value="1"/>
</dbReference>
<name>A0ABS7YM78_9VIBR</name>
<feature type="signal peptide" evidence="1">
    <location>
        <begin position="1"/>
        <end position="24"/>
    </location>
</feature>
<dbReference type="InterPro" id="IPR007293">
    <property type="entry name" value="FlgP"/>
</dbReference>
<reference evidence="3" key="1">
    <citation type="submission" date="2023-07" db="EMBL/GenBank/DDBJ databases">
        <title>Molecular identification of indigenous halophilic bacteria isolated from red sea cost, biodegradation of synthetic dyes and assessment of degraded metabolite toxicity.</title>
        <authorList>
            <person name="Chaieb K."/>
            <person name="Altayb H.N."/>
        </authorList>
    </citation>
    <scope>NUCLEOTIDE SEQUENCE [LARGE SCALE GENOMIC DNA]</scope>
    <source>
        <strain evidence="3">K20</strain>
    </source>
</reference>
<gene>
    <name evidence="2" type="primary">flgP</name>
    <name evidence="2" type="ORF">LDJ79_11710</name>
</gene>
<feature type="chain" id="PRO_5045522442" evidence="1">
    <location>
        <begin position="25"/>
        <end position="144"/>
    </location>
</feature>
<evidence type="ECO:0000313" key="2">
    <source>
        <dbReference type="EMBL" id="MCA2016780.1"/>
    </source>
</evidence>
<dbReference type="Proteomes" id="UP001199044">
    <property type="component" value="Unassembled WGS sequence"/>
</dbReference>
<keyword evidence="2" id="KW-0282">Flagellum</keyword>
<sequence>MKTFVCFIVTVLFLSGCQPLVAMRADDFLTAVGYATISEQKGRDDHERQIRAMRASKVDAYRELAEQVYGMRVSGRAEMQDQRLGLERTSGAVDGVIRGAEVVRSYKVGDSYVTELRLDIRKMERLRDYGEVQQVPERRQQTLF</sequence>
<keyword evidence="2" id="KW-0966">Cell projection</keyword>
<proteinExistence type="predicted"/>
<evidence type="ECO:0000256" key="1">
    <source>
        <dbReference type="SAM" id="SignalP"/>
    </source>
</evidence>
<accession>A0ABS7YM78</accession>
<keyword evidence="3" id="KW-1185">Reference proteome</keyword>
<keyword evidence="1" id="KW-0732">Signal</keyword>
<evidence type="ECO:0000313" key="3">
    <source>
        <dbReference type="Proteomes" id="UP001199044"/>
    </source>
</evidence>
<protein>
    <submittedName>
        <fullName evidence="2">Flagellar assembly lipoprotein FlgP</fullName>
    </submittedName>
</protein>
<organism evidence="2 3">
    <name type="scientific">Vibrio tritonius</name>
    <dbReference type="NCBI Taxonomy" id="1435069"/>
    <lineage>
        <taxon>Bacteria</taxon>
        <taxon>Pseudomonadati</taxon>
        <taxon>Pseudomonadota</taxon>
        <taxon>Gammaproteobacteria</taxon>
        <taxon>Vibrionales</taxon>
        <taxon>Vibrionaceae</taxon>
        <taxon>Vibrio</taxon>
    </lineage>
</organism>
<dbReference type="EMBL" id="JAIWIU010000070">
    <property type="protein sequence ID" value="MCA2016780.1"/>
    <property type="molecule type" value="Genomic_DNA"/>
</dbReference>
<keyword evidence="2" id="KW-0449">Lipoprotein</keyword>
<dbReference type="PIRSF" id="PIRSF028687">
    <property type="entry name" value="UCP028687"/>
    <property type="match status" value="1"/>
</dbReference>
<keyword evidence="2" id="KW-0969">Cilium</keyword>
<comment type="caution">
    <text evidence="2">The sequence shown here is derived from an EMBL/GenBank/DDBJ whole genome shotgun (WGS) entry which is preliminary data.</text>
</comment>